<accession>W7LIY1</accession>
<dbReference type="Proteomes" id="UP000019270">
    <property type="component" value="Unassembled WGS sequence"/>
</dbReference>
<sequence length="66" mass="7835">MNEVSEREKALEYMLESLIKMLGKSNQRVDDLNKRVLQLESLIRETVMQNSHTQERPTPKRFSIMN</sequence>
<reference evidence="1 2" key="2">
    <citation type="journal article" date="2016" name="Sci. Rep.">
        <title>A novel serine protease, Sep1, from Bacillus firmus DS-1 has nematicidal activity and degrades multiple intestinal-associated nematode proteins.</title>
        <authorList>
            <person name="Geng C."/>
            <person name="Nie X."/>
            <person name="Tang Z."/>
            <person name="Zhang Y."/>
            <person name="Lin J."/>
            <person name="Sun M."/>
            <person name="Peng D."/>
        </authorList>
    </citation>
    <scope>NUCLEOTIDE SEQUENCE [LARGE SCALE GENOMIC DNA]</scope>
    <source>
        <strain evidence="1 2">DS1</strain>
    </source>
</reference>
<evidence type="ECO:0000313" key="2">
    <source>
        <dbReference type="Proteomes" id="UP000019270"/>
    </source>
</evidence>
<comment type="caution">
    <text evidence="1">The sequence shown here is derived from an EMBL/GenBank/DDBJ whole genome shotgun (WGS) entry which is preliminary data.</text>
</comment>
<dbReference type="eggNOG" id="ENOG5030NMR">
    <property type="taxonomic scope" value="Bacteria"/>
</dbReference>
<organism evidence="1 2">
    <name type="scientific">Cytobacillus firmus DS1</name>
    <dbReference type="NCBI Taxonomy" id="1307436"/>
    <lineage>
        <taxon>Bacteria</taxon>
        <taxon>Bacillati</taxon>
        <taxon>Bacillota</taxon>
        <taxon>Bacilli</taxon>
        <taxon>Bacillales</taxon>
        <taxon>Bacillaceae</taxon>
        <taxon>Cytobacillus</taxon>
    </lineage>
</organism>
<proteinExistence type="predicted"/>
<reference evidence="2" key="1">
    <citation type="submission" date="2013-03" db="EMBL/GenBank/DDBJ databases">
        <title>Draft genome sequence of Bacillus firmus DS1.</title>
        <authorList>
            <person name="Peng D."/>
            <person name="Zhu L."/>
            <person name="Sun M."/>
        </authorList>
    </citation>
    <scope>NUCLEOTIDE SEQUENCE [LARGE SCALE GENOMIC DNA]</scope>
    <source>
        <strain evidence="2">DS1</strain>
    </source>
</reference>
<evidence type="ECO:0000313" key="1">
    <source>
        <dbReference type="EMBL" id="EWG12099.1"/>
    </source>
</evidence>
<protein>
    <submittedName>
        <fullName evidence="1">Uncharacterized protein</fullName>
    </submittedName>
</protein>
<dbReference type="AlphaFoldDB" id="W7LIY1"/>
<gene>
    <name evidence="1" type="ORF">PBF_04878</name>
</gene>
<dbReference type="OrthoDB" id="2888612at2"/>
<name>W7LIY1_CYTFI</name>
<dbReference type="PATRIC" id="fig|1307436.3.peg.1039"/>
<dbReference type="EMBL" id="APVL01000003">
    <property type="protein sequence ID" value="EWG12099.1"/>
    <property type="molecule type" value="Genomic_DNA"/>
</dbReference>